<dbReference type="EMBL" id="CP018082">
    <property type="protein sequence ID" value="APE36266.1"/>
    <property type="molecule type" value="Genomic_DNA"/>
</dbReference>
<dbReference type="Proteomes" id="UP000183810">
    <property type="component" value="Chromosome"/>
</dbReference>
<dbReference type="AlphaFoldDB" id="A0A1J0VW87"/>
<sequence length="223" mass="24641">MTNARRTQAERSAATIAKLVEATIEAIEQVGYHSTSLGEISSRAGVSKAAIFRHFDSRMDLVVAAAGEVSRRHLAVVAELRIPESVAHPVDLAALMHLIRKQIRSDINTVWLELLVAARTEPELRLRIAPVLRELYDELDELAVSVLTPDVSPEAARLLATSLIHMFDGEAILRTTYPRPELEDARIDHVAAAFRTLTGPIAPQPMIDQQLPGVEEHPRGLFR</sequence>
<dbReference type="Gene3D" id="1.10.357.10">
    <property type="entry name" value="Tetracycline Repressor, domain 2"/>
    <property type="match status" value="1"/>
</dbReference>
<dbReference type="Pfam" id="PF00440">
    <property type="entry name" value="TetR_N"/>
    <property type="match status" value="1"/>
</dbReference>
<dbReference type="PANTHER" id="PTHR30055:SF234">
    <property type="entry name" value="HTH-TYPE TRANSCRIPTIONAL REGULATOR BETI"/>
    <property type="match status" value="1"/>
</dbReference>
<organism evidence="6 7">
    <name type="scientific">Nocardia mangyaensis</name>
    <dbReference type="NCBI Taxonomy" id="2213200"/>
    <lineage>
        <taxon>Bacteria</taxon>
        <taxon>Bacillati</taxon>
        <taxon>Actinomycetota</taxon>
        <taxon>Actinomycetes</taxon>
        <taxon>Mycobacteriales</taxon>
        <taxon>Nocardiaceae</taxon>
        <taxon>Nocardia</taxon>
    </lineage>
</organism>
<evidence type="ECO:0000256" key="4">
    <source>
        <dbReference type="PROSITE-ProRule" id="PRU00335"/>
    </source>
</evidence>
<name>A0A1J0VW87_9NOCA</name>
<evidence type="ECO:0000313" key="7">
    <source>
        <dbReference type="Proteomes" id="UP000183810"/>
    </source>
</evidence>
<dbReference type="InterPro" id="IPR001647">
    <property type="entry name" value="HTH_TetR"/>
</dbReference>
<accession>A0A1J0VW87</accession>
<dbReference type="InterPro" id="IPR009057">
    <property type="entry name" value="Homeodomain-like_sf"/>
</dbReference>
<dbReference type="PROSITE" id="PS50977">
    <property type="entry name" value="HTH_TETR_2"/>
    <property type="match status" value="1"/>
</dbReference>
<keyword evidence="1" id="KW-0805">Transcription regulation</keyword>
<dbReference type="PANTHER" id="PTHR30055">
    <property type="entry name" value="HTH-TYPE TRANSCRIPTIONAL REGULATOR RUTR"/>
    <property type="match status" value="1"/>
</dbReference>
<protein>
    <submittedName>
        <fullName evidence="6">TetR family transcriptional regulator</fullName>
    </submittedName>
</protein>
<dbReference type="PRINTS" id="PR00455">
    <property type="entry name" value="HTHTETR"/>
</dbReference>
<dbReference type="KEGG" id="nsl:BOX37_22680"/>
<keyword evidence="3" id="KW-0804">Transcription</keyword>
<gene>
    <name evidence="6" type="ORF">BOX37_22680</name>
</gene>
<evidence type="ECO:0000259" key="5">
    <source>
        <dbReference type="PROSITE" id="PS50977"/>
    </source>
</evidence>
<dbReference type="GO" id="GO:0003700">
    <property type="term" value="F:DNA-binding transcription factor activity"/>
    <property type="evidence" value="ECO:0007669"/>
    <property type="project" value="TreeGrafter"/>
</dbReference>
<feature type="domain" description="HTH tetR-type" evidence="5">
    <location>
        <begin position="13"/>
        <end position="73"/>
    </location>
</feature>
<keyword evidence="7" id="KW-1185">Reference proteome</keyword>
<dbReference type="OrthoDB" id="4539007at2"/>
<evidence type="ECO:0000256" key="1">
    <source>
        <dbReference type="ARBA" id="ARBA00023015"/>
    </source>
</evidence>
<dbReference type="RefSeq" id="WP_071929445.1">
    <property type="nucleotide sequence ID" value="NZ_CP018082.1"/>
</dbReference>
<proteinExistence type="predicted"/>
<reference evidence="6" key="1">
    <citation type="submission" date="2016-11" db="EMBL/GenBank/DDBJ databases">
        <authorList>
            <person name="Jaros S."/>
            <person name="Januszkiewicz K."/>
            <person name="Wedrychowicz H."/>
        </authorList>
    </citation>
    <scope>NUCLEOTIDE SEQUENCE [LARGE SCALE GENOMIC DNA]</scope>
    <source>
        <strain evidence="6">Y48</strain>
    </source>
</reference>
<feature type="DNA-binding region" description="H-T-H motif" evidence="4">
    <location>
        <begin position="36"/>
        <end position="55"/>
    </location>
</feature>
<evidence type="ECO:0000256" key="2">
    <source>
        <dbReference type="ARBA" id="ARBA00023125"/>
    </source>
</evidence>
<dbReference type="SUPFAM" id="SSF46689">
    <property type="entry name" value="Homeodomain-like"/>
    <property type="match status" value="1"/>
</dbReference>
<dbReference type="InterPro" id="IPR050109">
    <property type="entry name" value="HTH-type_TetR-like_transc_reg"/>
</dbReference>
<keyword evidence="2 4" id="KW-0238">DNA-binding</keyword>
<dbReference type="GO" id="GO:0000976">
    <property type="term" value="F:transcription cis-regulatory region binding"/>
    <property type="evidence" value="ECO:0007669"/>
    <property type="project" value="TreeGrafter"/>
</dbReference>
<evidence type="ECO:0000313" key="6">
    <source>
        <dbReference type="EMBL" id="APE36266.1"/>
    </source>
</evidence>
<evidence type="ECO:0000256" key="3">
    <source>
        <dbReference type="ARBA" id="ARBA00023163"/>
    </source>
</evidence>